<dbReference type="AlphaFoldDB" id="A0A6N0HQM6"/>
<evidence type="ECO:0000313" key="1">
    <source>
        <dbReference type="EMBL" id="QKQ24558.1"/>
    </source>
</evidence>
<name>A0A6N0HQM6_9GAMM</name>
<dbReference type="KEGG" id="reo:HUE58_05490"/>
<proteinExistence type="predicted"/>
<evidence type="ECO:0000313" key="2">
    <source>
        <dbReference type="Proteomes" id="UP000509429"/>
    </source>
</evidence>
<protein>
    <submittedName>
        <fullName evidence="1">Uncharacterized protein</fullName>
    </submittedName>
</protein>
<dbReference type="Proteomes" id="UP000509429">
    <property type="component" value="Chromosome"/>
</dbReference>
<accession>A0A6N0HQM6</accession>
<sequence length="53" mass="6000">MLDAVYLDFTPCLNKAFSHTYINEFNAFNVVRFDAGSTQAIIDNKSNQITPKD</sequence>
<organism evidence="1 2">
    <name type="scientific">Candidatus Ruthia endofausta</name>
    <dbReference type="NCBI Taxonomy" id="2738852"/>
    <lineage>
        <taxon>Bacteria</taxon>
        <taxon>Pseudomonadati</taxon>
        <taxon>Pseudomonadota</taxon>
        <taxon>Gammaproteobacteria</taxon>
        <taxon>Candidatus Pseudothioglobaceae</taxon>
        <taxon>Candidatus Ruthturnera</taxon>
    </lineage>
</organism>
<keyword evidence="2" id="KW-1185">Reference proteome</keyword>
<dbReference type="RefSeq" id="WP_174605994.1">
    <property type="nucleotide sequence ID" value="NZ_CP054490.1"/>
</dbReference>
<gene>
    <name evidence="1" type="ORF">HUE58_05490</name>
</gene>
<reference evidence="1 2" key="1">
    <citation type="submission" date="2020-05" db="EMBL/GenBank/DDBJ databases">
        <title>Horizontal transmission and recombination maintain forever young bacterial symbiont genomes.</title>
        <authorList>
            <person name="Russell S.L."/>
            <person name="Pepper-Tunick E."/>
            <person name="Svedberg J."/>
            <person name="Byrne A."/>
            <person name="Ruelas Castillo J."/>
            <person name="Vollmers C."/>
            <person name="Beinart R.A."/>
            <person name="Corbett-Detig R."/>
        </authorList>
    </citation>
    <scope>NUCLEOTIDE SEQUENCE [LARGE SCALE GENOMIC DNA]</scope>
    <source>
        <strain evidence="1">JDF_Ridge</strain>
    </source>
</reference>
<dbReference type="EMBL" id="CP054490">
    <property type="protein sequence ID" value="QKQ24558.1"/>
    <property type="molecule type" value="Genomic_DNA"/>
</dbReference>